<dbReference type="AlphaFoldDB" id="A0A977PJW9"/>
<evidence type="ECO:0000313" key="2">
    <source>
        <dbReference type="Proteomes" id="UP001063698"/>
    </source>
</evidence>
<dbReference type="InterPro" id="IPR010268">
    <property type="entry name" value="PaREP1"/>
</dbReference>
<name>A0A977PJW9_9CREN</name>
<dbReference type="Proteomes" id="UP001063698">
    <property type="component" value="Chromosome"/>
</dbReference>
<dbReference type="KEGG" id="ipc:IPA_03020"/>
<evidence type="ECO:0000313" key="1">
    <source>
        <dbReference type="EMBL" id="UXD21332.1"/>
    </source>
</evidence>
<protein>
    <submittedName>
        <fullName evidence="1">Uncharacterized protein</fullName>
    </submittedName>
</protein>
<gene>
    <name evidence="1" type="ORF">IPA_03020</name>
</gene>
<dbReference type="EMBL" id="CP006868">
    <property type="protein sequence ID" value="UXD21332.1"/>
    <property type="molecule type" value="Genomic_DNA"/>
</dbReference>
<proteinExistence type="predicted"/>
<sequence>MSLLEELQRKANEESKYPNDQEFLERKAIDVVYEMLKAKELLEKGDTRNAAGKAFQAWKDLLSCLICLNLDELLKRAKDERERKWIREKAVLVPTSRMARLAQALEEMGIRNVSPWTNTAIKLHSYQYNGPDPDGIYFAPRDEEEAREDIKLLLEAAKEYLERYVLPNIKGKSLEMIREGMKLLDFP</sequence>
<keyword evidence="2" id="KW-1185">Reference proteome</keyword>
<dbReference type="Pfam" id="PF05942">
    <property type="entry name" value="PaREP1"/>
    <property type="match status" value="1"/>
</dbReference>
<organism evidence="1 2">
    <name type="scientific">Ignicoccus pacificus DSM 13166</name>
    <dbReference type="NCBI Taxonomy" id="940294"/>
    <lineage>
        <taxon>Archaea</taxon>
        <taxon>Thermoproteota</taxon>
        <taxon>Thermoprotei</taxon>
        <taxon>Desulfurococcales</taxon>
        <taxon>Desulfurococcaceae</taxon>
        <taxon>Ignicoccus</taxon>
    </lineage>
</organism>
<reference evidence="1" key="1">
    <citation type="submission" date="2013-11" db="EMBL/GenBank/DDBJ databases">
        <title>Comparative genomics of Ignicoccus.</title>
        <authorList>
            <person name="Podar M."/>
        </authorList>
    </citation>
    <scope>NUCLEOTIDE SEQUENCE</scope>
    <source>
        <strain evidence="1">DSM 13166</strain>
    </source>
</reference>
<accession>A0A977PJW9</accession>